<evidence type="ECO:0000256" key="4">
    <source>
        <dbReference type="ARBA" id="ARBA00022695"/>
    </source>
</evidence>
<dbReference type="EMBL" id="DQ267495">
    <property type="protein sequence ID" value="ABB84829.1"/>
    <property type="molecule type" value="Genomic_DNA"/>
</dbReference>
<dbReference type="InterPro" id="IPR000394">
    <property type="entry name" value="RNA_pol_sigma_54"/>
</dbReference>
<evidence type="ECO:0000256" key="1">
    <source>
        <dbReference type="ARBA" id="ARBA00008798"/>
    </source>
</evidence>
<name>Q2I6M5_9DELT</name>
<reference evidence="11" key="1">
    <citation type="journal article" date="2006" name="Microbiology">
        <title>Metagenomic analysis of mesopelagic Antarctic plankton reveals a novel deltaproteobacterial group.</title>
        <authorList>
            <person name="Moreira D."/>
            <person name="Rodriguez-Valera F."/>
            <person name="Lopez-Garcia P."/>
        </authorList>
    </citation>
    <scope>NUCLEOTIDE SEQUENCE</scope>
</reference>
<dbReference type="SMART" id="SM00327">
    <property type="entry name" value="VWA"/>
    <property type="match status" value="1"/>
</dbReference>
<dbReference type="PROSITE" id="PS50044">
    <property type="entry name" value="SIGMA54_3"/>
    <property type="match status" value="1"/>
</dbReference>
<dbReference type="GO" id="GO:0016779">
    <property type="term" value="F:nucleotidyltransferase activity"/>
    <property type="evidence" value="ECO:0007669"/>
    <property type="project" value="UniProtKB-KW"/>
</dbReference>
<keyword evidence="2" id="KW-0240">DNA-directed RNA polymerase</keyword>
<dbReference type="NCBIfam" id="TIGR02395">
    <property type="entry name" value="rpoN_sigma"/>
    <property type="match status" value="1"/>
</dbReference>
<dbReference type="PANTHER" id="PTHR32248:SF4">
    <property type="entry name" value="RNA POLYMERASE SIGMA-54 FACTOR"/>
    <property type="match status" value="1"/>
</dbReference>
<dbReference type="GO" id="GO:0001216">
    <property type="term" value="F:DNA-binding transcription activator activity"/>
    <property type="evidence" value="ECO:0007669"/>
    <property type="project" value="InterPro"/>
</dbReference>
<dbReference type="Pfam" id="PF08487">
    <property type="entry name" value="VIT"/>
    <property type="match status" value="1"/>
</dbReference>
<dbReference type="Pfam" id="PF13768">
    <property type="entry name" value="VWA_3"/>
    <property type="match status" value="1"/>
</dbReference>
<dbReference type="InterPro" id="IPR036465">
    <property type="entry name" value="vWFA_dom_sf"/>
</dbReference>
<dbReference type="Gene3D" id="1.10.10.60">
    <property type="entry name" value="Homeodomain-like"/>
    <property type="match status" value="1"/>
</dbReference>
<feature type="domain" description="VWFA" evidence="9">
    <location>
        <begin position="301"/>
        <end position="479"/>
    </location>
</feature>
<dbReference type="SUPFAM" id="SSF53300">
    <property type="entry name" value="vWA-like"/>
    <property type="match status" value="1"/>
</dbReference>
<dbReference type="PANTHER" id="PTHR32248">
    <property type="entry name" value="RNA POLYMERASE SIGMA-54 FACTOR"/>
    <property type="match status" value="1"/>
</dbReference>
<dbReference type="PROSITE" id="PS00718">
    <property type="entry name" value="SIGMA54_2"/>
    <property type="match status" value="1"/>
</dbReference>
<keyword evidence="7" id="KW-0238">DNA-binding</keyword>
<dbReference type="GO" id="GO:0016987">
    <property type="term" value="F:sigma factor activity"/>
    <property type="evidence" value="ECO:0007669"/>
    <property type="project" value="UniProtKB-KW"/>
</dbReference>
<sequence>MRLLRWLVEYANLEVLMFAGVQSMVSPPHQSVGGRLVTTAGQALPLKTAHVETTASGGLARTILTQRFVNDDAAGLSVRYLLPLPSDGVVSGFSFLIGDRRIVGQIDTVKQARERFETAMAQGRTAGLVEQTRDSVFQEEIGNIPPKTEVTCEITVDQPLRWLEEGAWEWRFPTVVGQRYMGRGDTTPDSGALTVDVSEEPMPTGMTLSLSIDDHTTSHPSSPSHALDVDDRDGLNVRFTSDAPARLDRDLVVRWFVARAAVGASLNAARSATAGGEDAAHGLLTIVPPQSKDALPCLPRDLICLIDTSGSMSGRPLAQAQRVVAALVDRLGDDDRLELIEFNHQVRRFRSEPVPATTLGKAAAMTWLGSLTAGGATEMHTAVLAALRPLRSRAQRQVILITDGHIGFEQQIVKELIENLPETSRLHTVGVGTSVNRTLTRGAARAGGGAEIIVGLEEDVERVAQRLIVRTSAPLVTNLVVEGDALRGVAPARVPDLFAGCPVRLALELHPEGGQLFVRGRTVDGVFEHRLDAPELSPGQGPQAVAALYGRERVEDLETSITAVADHRKLNAEIERIGLTFGLATRLTSWVAISEGSIDESYSPGRTVTMPHEIPHGCSVVGLGLRQERIMDDTVAFMRTHSRSGRADGVEPIRQEARGIGGLDLRFSLSLSQRQELKMTPQLQQAIKLLALSRVDLIDAVQDALMENPLLEVSSEIEPSGAQVETVADVERHEEKEKTADVELKDEMPPERQEIDWEAYFESYSSPLPGTGAQRLRDDDLPGYEATLTRQESLFDHLAWQLQVSDFSEQEKQVALALIGNINDDGYLKGFDAEQNVFDGNTLIEMVAKEQGNDFEYVEEILERVQLFDPPGVGARDLRECLLIQARYIELGAIVEDVISDHMQNLEKKNYPAIARGIGVGLEEIIEAAQLICQLEPRPGRPFANDAARYITPDIYILKNDEGEYQATLNDDGMPRLRISRFYRNALRDANSSETKKYVTEKLNSAAWLIRSIEQRQKTIVKVTQSIIKFQREFLDFGVERLKPLIMKDVADDIEMHESTVSRVTSNKYVHTPQGMFELKYFFEFGIQGDIGDLAKEVIKGKIKQLVSGEDPKNPFSDQKLVDLLKTDGVTIARRTVAKYREALNILPSSRRKRGW</sequence>
<dbReference type="Gene3D" id="3.40.50.410">
    <property type="entry name" value="von Willebrand factor, type A domain"/>
    <property type="match status" value="1"/>
</dbReference>
<evidence type="ECO:0000256" key="7">
    <source>
        <dbReference type="ARBA" id="ARBA00023125"/>
    </source>
</evidence>
<evidence type="ECO:0000256" key="6">
    <source>
        <dbReference type="ARBA" id="ARBA00023082"/>
    </source>
</evidence>
<evidence type="ECO:0000313" key="11">
    <source>
        <dbReference type="EMBL" id="ABB84829.1"/>
    </source>
</evidence>
<comment type="similarity">
    <text evidence="1">Belongs to the sigma-54 factor family.</text>
</comment>
<dbReference type="GO" id="GO:0006352">
    <property type="term" value="P:DNA-templated transcription initiation"/>
    <property type="evidence" value="ECO:0007669"/>
    <property type="project" value="InterPro"/>
</dbReference>
<feature type="domain" description="VIT" evidence="10">
    <location>
        <begin position="30"/>
        <end position="158"/>
    </location>
</feature>
<accession>Q2I6M5</accession>
<dbReference type="Pfam" id="PF04963">
    <property type="entry name" value="Sigma54_CBD"/>
    <property type="match status" value="1"/>
</dbReference>
<evidence type="ECO:0000256" key="3">
    <source>
        <dbReference type="ARBA" id="ARBA00022679"/>
    </source>
</evidence>
<dbReference type="Pfam" id="PF00309">
    <property type="entry name" value="Sigma54_AID"/>
    <property type="match status" value="1"/>
</dbReference>
<dbReference type="InterPro" id="IPR007046">
    <property type="entry name" value="RNA_pol_sigma_54_core-bd"/>
</dbReference>
<dbReference type="InterPro" id="IPR038709">
    <property type="entry name" value="RpoN_core-bd_sf"/>
</dbReference>
<dbReference type="PROSITE" id="PS50234">
    <property type="entry name" value="VWFA"/>
    <property type="match status" value="1"/>
</dbReference>
<dbReference type="PROSITE" id="PS00717">
    <property type="entry name" value="SIGMA54_1"/>
    <property type="match status" value="1"/>
</dbReference>
<evidence type="ECO:0000256" key="8">
    <source>
        <dbReference type="ARBA" id="ARBA00023163"/>
    </source>
</evidence>
<keyword evidence="5" id="KW-0805">Transcription regulation</keyword>
<dbReference type="GO" id="GO:0003677">
    <property type="term" value="F:DNA binding"/>
    <property type="evidence" value="ECO:0007669"/>
    <property type="project" value="UniProtKB-KW"/>
</dbReference>
<proteinExistence type="inferred from homology"/>
<dbReference type="PROSITE" id="PS51468">
    <property type="entry name" value="VIT"/>
    <property type="match status" value="1"/>
</dbReference>
<evidence type="ECO:0000259" key="9">
    <source>
        <dbReference type="PROSITE" id="PS50234"/>
    </source>
</evidence>
<dbReference type="PRINTS" id="PR00045">
    <property type="entry name" value="SIGMA54FCT"/>
</dbReference>
<dbReference type="InterPro" id="IPR007634">
    <property type="entry name" value="RNA_pol_sigma_54_DNA-bd"/>
</dbReference>
<dbReference type="Pfam" id="PF04552">
    <property type="entry name" value="Sigma54_DBD"/>
    <property type="match status" value="1"/>
</dbReference>
<dbReference type="InterPro" id="IPR013694">
    <property type="entry name" value="VIT"/>
</dbReference>
<keyword evidence="6" id="KW-0731">Sigma factor</keyword>
<protein>
    <submittedName>
        <fullName evidence="11">VIT-vWFA-RpoN multidomain protein</fullName>
    </submittedName>
</protein>
<dbReference type="SMART" id="SM00609">
    <property type="entry name" value="VIT"/>
    <property type="match status" value="1"/>
</dbReference>
<dbReference type="Gene3D" id="1.10.10.1330">
    <property type="entry name" value="RNA polymerase sigma-54 factor, core-binding domain"/>
    <property type="match status" value="1"/>
</dbReference>
<evidence type="ECO:0000259" key="10">
    <source>
        <dbReference type="PROSITE" id="PS51468"/>
    </source>
</evidence>
<dbReference type="GO" id="GO:0000428">
    <property type="term" value="C:DNA-directed RNA polymerase complex"/>
    <property type="evidence" value="ECO:0007669"/>
    <property type="project" value="UniProtKB-KW"/>
</dbReference>
<dbReference type="AlphaFoldDB" id="Q2I6M5"/>
<evidence type="ECO:0000256" key="5">
    <source>
        <dbReference type="ARBA" id="ARBA00023015"/>
    </source>
</evidence>
<keyword evidence="4" id="KW-0548">Nucleotidyltransferase</keyword>
<evidence type="ECO:0000256" key="2">
    <source>
        <dbReference type="ARBA" id="ARBA00022478"/>
    </source>
</evidence>
<organism evidence="11">
    <name type="scientific">uncultured delta proteobacterium DeepAnt-1F12</name>
    <dbReference type="NCBI Taxonomy" id="357894"/>
    <lineage>
        <taxon>Bacteria</taxon>
        <taxon>Deltaproteobacteria</taxon>
        <taxon>environmental samples</taxon>
    </lineage>
</organism>
<dbReference type="InterPro" id="IPR002035">
    <property type="entry name" value="VWF_A"/>
</dbReference>
<keyword evidence="8" id="KW-0804">Transcription</keyword>
<keyword evidence="3" id="KW-0808">Transferase</keyword>